<feature type="compositionally biased region" description="Polar residues" evidence="1">
    <location>
        <begin position="159"/>
        <end position="170"/>
    </location>
</feature>
<sequence>MPSTTSTSTAVAARKTPSVRSEPAAGSAWWYNWYASSNAAQQTQQPRTGPEEKKTEAEMVKEEALARPDPPISTPAPAQSSPSSVNETATANVNVNVNPIAATVSSNSKGWASFFSSSRALTTKMVKEKGEEGMEVMDLDDEEGQGQGQGQALLPKTPSVKSTHSTSTETRTAKPKRSTPPAPLTNSESIKRKVVEEAKRSPSPAPSKKSMIAPPTPKLPNLVLPTFDDTFRTLPRSRPWPKERERERTLSSTALTLKKTLGYVSDVLFASPERAGSDAKGKGRQIDKALEEFGKELPRAWDVAGQSAVRDMVDVKSCKKIVIIGIHGWYPGIAVRTVLGEPTGTSTKFASMMGTAVEKFAETHGIAFEDVVKIPLEGEGKIGHRVQKLYQNLTENDEWMNALHSADVIFVATHSQGCIVSTHLISRLISEGHIRTAANSDFTASVQAAASLAAGGAPPMNPVGKQRICLLALCGIHLGPLAYLHKSSLVQPYIQWFESPAASELFEFQDMDSQVSKDYVNALRQVLNHKVKMVYIASMNDQVVPIYSGSFTSVSHPLILRALYIDGDAYGSSDFLTNLLVLLLKIRNAGLSDGSLLAHLSEATAGSLNGVGHSTAYEELATFSLAVDYLFLSNDGLDNHPDLDFEPFNARSALNDYEIPWALRDLIADERVVYLFSHEFATLRDAFDEWQPRTTILRELKRKLEPIRRLKLASRL</sequence>
<dbReference type="Proteomes" id="UP000294933">
    <property type="component" value="Unassembled WGS sequence"/>
</dbReference>
<evidence type="ECO:0000313" key="4">
    <source>
        <dbReference type="Proteomes" id="UP000294933"/>
    </source>
</evidence>
<dbReference type="VEuPathDB" id="FungiDB:BD410DRAFT_726688"/>
<dbReference type="SUPFAM" id="SSF53474">
    <property type="entry name" value="alpha/beta-Hydrolases"/>
    <property type="match status" value="1"/>
</dbReference>
<keyword evidence="4" id="KW-1185">Reference proteome</keyword>
<evidence type="ECO:0000259" key="2">
    <source>
        <dbReference type="Pfam" id="PF26147"/>
    </source>
</evidence>
<dbReference type="InterPro" id="IPR058933">
    <property type="entry name" value="YMC020W-like_ab_hydrolase"/>
</dbReference>
<feature type="compositionally biased region" description="Acidic residues" evidence="1">
    <location>
        <begin position="133"/>
        <end position="144"/>
    </location>
</feature>
<reference evidence="3 4" key="1">
    <citation type="submission" date="2018-06" db="EMBL/GenBank/DDBJ databases">
        <title>A transcriptomic atlas of mushroom development highlights an independent origin of complex multicellularity.</title>
        <authorList>
            <consortium name="DOE Joint Genome Institute"/>
            <person name="Krizsan K."/>
            <person name="Almasi E."/>
            <person name="Merenyi Z."/>
            <person name="Sahu N."/>
            <person name="Viragh M."/>
            <person name="Koszo T."/>
            <person name="Mondo S."/>
            <person name="Kiss B."/>
            <person name="Balint B."/>
            <person name="Kues U."/>
            <person name="Barry K."/>
            <person name="Hegedus J.C."/>
            <person name="Henrissat B."/>
            <person name="Johnson J."/>
            <person name="Lipzen A."/>
            <person name="Ohm R."/>
            <person name="Nagy I."/>
            <person name="Pangilinan J."/>
            <person name="Yan J."/>
            <person name="Xiong Y."/>
            <person name="Grigoriev I.V."/>
            <person name="Hibbett D.S."/>
            <person name="Nagy L.G."/>
        </authorList>
    </citation>
    <scope>NUCLEOTIDE SEQUENCE [LARGE SCALE GENOMIC DNA]</scope>
    <source>
        <strain evidence="3 4">SZMC22713</strain>
    </source>
</reference>
<feature type="compositionally biased region" description="Basic and acidic residues" evidence="1">
    <location>
        <begin position="49"/>
        <end position="66"/>
    </location>
</feature>
<dbReference type="InterPro" id="IPR029058">
    <property type="entry name" value="AB_hydrolase_fold"/>
</dbReference>
<protein>
    <recommendedName>
        <fullName evidence="2">YMC020W-like alpha/beta hydrolase domain-containing protein</fullName>
    </recommendedName>
</protein>
<dbReference type="EMBL" id="ML170193">
    <property type="protein sequence ID" value="TDL19794.1"/>
    <property type="molecule type" value="Genomic_DNA"/>
</dbReference>
<evidence type="ECO:0000313" key="3">
    <source>
        <dbReference type="EMBL" id="TDL19794.1"/>
    </source>
</evidence>
<gene>
    <name evidence="3" type="ORF">BD410DRAFT_726688</name>
</gene>
<feature type="region of interest" description="Disordered" evidence="1">
    <location>
        <begin position="1"/>
        <end position="23"/>
    </location>
</feature>
<dbReference type="PANTHER" id="PTHR47349">
    <property type="entry name" value="CHROMOSOME 8, WHOLE GENOME SHOTGUN SEQUENCE"/>
    <property type="match status" value="1"/>
</dbReference>
<dbReference type="AlphaFoldDB" id="A0A4Y7PWK8"/>
<dbReference type="OrthoDB" id="5598028at2759"/>
<feature type="compositionally biased region" description="Basic and acidic residues" evidence="1">
    <location>
        <begin position="189"/>
        <end position="200"/>
    </location>
</feature>
<evidence type="ECO:0000256" key="1">
    <source>
        <dbReference type="SAM" id="MobiDB-lite"/>
    </source>
</evidence>
<proteinExistence type="predicted"/>
<name>A0A4Y7PWK8_9AGAM</name>
<feature type="region of interest" description="Disordered" evidence="1">
    <location>
        <begin position="129"/>
        <end position="224"/>
    </location>
</feature>
<dbReference type="Pfam" id="PF26147">
    <property type="entry name" value="AB_HYDROLASE_YMC0-YMC35"/>
    <property type="match status" value="2"/>
</dbReference>
<feature type="domain" description="YMC020W-like alpha/beta hydrolase" evidence="2">
    <location>
        <begin position="308"/>
        <end position="437"/>
    </location>
</feature>
<accession>A0A4Y7PWK8</accession>
<dbReference type="PANTHER" id="PTHR47349:SF1">
    <property type="entry name" value="AER328WP"/>
    <property type="match status" value="1"/>
</dbReference>
<organism evidence="3 4">
    <name type="scientific">Rickenella mellea</name>
    <dbReference type="NCBI Taxonomy" id="50990"/>
    <lineage>
        <taxon>Eukaryota</taxon>
        <taxon>Fungi</taxon>
        <taxon>Dikarya</taxon>
        <taxon>Basidiomycota</taxon>
        <taxon>Agaricomycotina</taxon>
        <taxon>Agaricomycetes</taxon>
        <taxon>Hymenochaetales</taxon>
        <taxon>Rickenellaceae</taxon>
        <taxon>Rickenella</taxon>
    </lineage>
</organism>
<dbReference type="InterPro" id="IPR058934">
    <property type="entry name" value="YMC020W-like"/>
</dbReference>
<feature type="domain" description="YMC020W-like alpha/beta hydrolase" evidence="2">
    <location>
        <begin position="463"/>
        <end position="669"/>
    </location>
</feature>
<feature type="compositionally biased region" description="Low complexity" evidence="1">
    <location>
        <begin position="75"/>
        <end position="90"/>
    </location>
</feature>
<feature type="region of interest" description="Disordered" evidence="1">
    <location>
        <begin position="39"/>
        <end position="90"/>
    </location>
</feature>